<feature type="compositionally biased region" description="Polar residues" evidence="1">
    <location>
        <begin position="376"/>
        <end position="405"/>
    </location>
</feature>
<dbReference type="STRING" id="708187.A0A1Q8RG54"/>
<comment type="caution">
    <text evidence="2">The sequence shown here is derived from an EMBL/GenBank/DDBJ whole genome shotgun (WGS) entry which is preliminary data.</text>
</comment>
<dbReference type="OrthoDB" id="3786931at2759"/>
<evidence type="ECO:0000256" key="1">
    <source>
        <dbReference type="SAM" id="MobiDB-lite"/>
    </source>
</evidence>
<feature type="compositionally biased region" description="Polar residues" evidence="1">
    <location>
        <begin position="262"/>
        <end position="280"/>
    </location>
</feature>
<dbReference type="AlphaFoldDB" id="A0A1Q8RG54"/>
<dbReference type="Proteomes" id="UP000186583">
    <property type="component" value="Unassembled WGS sequence"/>
</dbReference>
<evidence type="ECO:0000313" key="2">
    <source>
        <dbReference type="EMBL" id="OLN83330.1"/>
    </source>
</evidence>
<proteinExistence type="predicted"/>
<feature type="region of interest" description="Disordered" evidence="1">
    <location>
        <begin position="251"/>
        <end position="315"/>
    </location>
</feature>
<protein>
    <submittedName>
        <fullName evidence="2">Uncharacterized protein</fullName>
    </submittedName>
</protein>
<organism evidence="2 3">
    <name type="scientific">Colletotrichum chlorophyti</name>
    <dbReference type="NCBI Taxonomy" id="708187"/>
    <lineage>
        <taxon>Eukaryota</taxon>
        <taxon>Fungi</taxon>
        <taxon>Dikarya</taxon>
        <taxon>Ascomycota</taxon>
        <taxon>Pezizomycotina</taxon>
        <taxon>Sordariomycetes</taxon>
        <taxon>Hypocreomycetidae</taxon>
        <taxon>Glomerellales</taxon>
        <taxon>Glomerellaceae</taxon>
        <taxon>Colletotrichum</taxon>
    </lineage>
</organism>
<gene>
    <name evidence="2" type="ORF">CCHL11_02998</name>
</gene>
<feature type="region of interest" description="Disordered" evidence="1">
    <location>
        <begin position="538"/>
        <end position="568"/>
    </location>
</feature>
<feature type="region of interest" description="Disordered" evidence="1">
    <location>
        <begin position="358"/>
        <end position="526"/>
    </location>
</feature>
<name>A0A1Q8RG54_9PEZI</name>
<feature type="compositionally biased region" description="Polar residues" evidence="1">
    <location>
        <begin position="453"/>
        <end position="467"/>
    </location>
</feature>
<feature type="compositionally biased region" description="Polar residues" evidence="1">
    <location>
        <begin position="559"/>
        <end position="568"/>
    </location>
</feature>
<feature type="compositionally biased region" description="Polar residues" evidence="1">
    <location>
        <begin position="476"/>
        <end position="485"/>
    </location>
</feature>
<reference evidence="2 3" key="1">
    <citation type="submission" date="2016-11" db="EMBL/GenBank/DDBJ databases">
        <title>Draft Genome Assembly of Colletotrichum chlorophyti a pathogen of herbaceous plants.</title>
        <authorList>
            <person name="Gan P."/>
            <person name="Narusaka M."/>
            <person name="Tsushima A."/>
            <person name="Narusaka Y."/>
            <person name="Takano Y."/>
            <person name="Shirasu K."/>
        </authorList>
    </citation>
    <scope>NUCLEOTIDE SEQUENCE [LARGE SCALE GENOMIC DNA]</scope>
    <source>
        <strain evidence="2 3">NTL11</strain>
    </source>
</reference>
<sequence length="568" mass="62617">MSAQQIQELTDSSIRKLARYLVLPLGYSVAKPPEHWLKEKGEDMSSLPSVCLRPSFDSLNIANLVKRGWMRMSEKQTLPFTPEAAVLCATHRGLNSWKIRGLFALLATEVTTECQRLRRDEKDDGLVIVPSVQEFVHRMNSIQALWMEPLAFEQVFGYPPDMLDKVGSGCEACILSAVGSRPPLLCDLRAHLLARKMMGKHPVLLRFVEAWIDALPGDSGSVYMESAVLSEELRSIRTEICKARYRRRERRRQMKRLAPHSTFKQSSKANRPPSQVLSQPTVPPISPRPSGSTQRNADPFDDDEAIYGESTDITGNRPWQEMVAGFYERQAAYNGNSQTFDRDSVRPCFSTVDLEPLALPNHQQGPSTEMAGGQGATWNAASVRSATSPSATRDPTPQRPSTSGSHYGPAHDGPETRASPGGRLWASSNAAPFRPAASSIYSNDDPVRPHPPSSSDVPVTAQTSSARLNAVVSKPLSRNQNNRPVTQDRAAGSFSRSAASEALRGLRGPAAQTRQGQRNDPDTIKGEMAWVDMVRNAAARRSREVPVEESEVTVWPGDSASNTNRRLR</sequence>
<dbReference type="EMBL" id="MPGH01000204">
    <property type="protein sequence ID" value="OLN83330.1"/>
    <property type="molecule type" value="Genomic_DNA"/>
</dbReference>
<keyword evidence="3" id="KW-1185">Reference proteome</keyword>
<feature type="compositionally biased region" description="Low complexity" evidence="1">
    <location>
        <begin position="490"/>
        <end position="502"/>
    </location>
</feature>
<evidence type="ECO:0000313" key="3">
    <source>
        <dbReference type="Proteomes" id="UP000186583"/>
    </source>
</evidence>
<accession>A0A1Q8RG54</accession>